<dbReference type="PANTHER" id="PTHR41771">
    <property type="entry name" value="MEMBRANE PROTEIN-RELATED"/>
    <property type="match status" value="1"/>
</dbReference>
<sequence length="262" mass="28843">MTTITALGLVLMILMILVGGKQGWSAFLSLLLNFGFLYFAMVLIAFHVPPLFVTVVTGVTILAITIFMGEDDLRTTVTAFYSSLIVMTILIIFIILIEHWAQVQGFGTEDSDDLEGMSILIGISYLKVAVTVTCLSTLGAIAEAAMAISSGLTEVLENHPTIENPRLIKSGMAIGRQIIGTTFNTLFFGVFGGFLALFIWFAGLHYSLGTIMNNKIFVAEMLEILISFIGVLITVPMTAWVMTKRRRQLVDRHDESNYDKNN</sequence>
<feature type="transmembrane region" description="Helical" evidence="1">
    <location>
        <begin position="79"/>
        <end position="97"/>
    </location>
</feature>
<dbReference type="PANTHER" id="PTHR41771:SF1">
    <property type="entry name" value="MEMBRANE PROTEIN"/>
    <property type="match status" value="1"/>
</dbReference>
<dbReference type="PIRSF" id="PIRSF031503">
    <property type="entry name" value="UCP031503_mp"/>
    <property type="match status" value="1"/>
</dbReference>
<dbReference type="RefSeq" id="WP_283593025.1">
    <property type="nucleotide sequence ID" value="NZ_JAUDDW010000004.1"/>
</dbReference>
<dbReference type="InterPro" id="IPR012507">
    <property type="entry name" value="YibE_F"/>
</dbReference>
<reference evidence="3" key="1">
    <citation type="submission" date="2023-06" db="EMBL/GenBank/DDBJ databases">
        <title>Identification and characterization of horizontal gene transfer across gut microbiota members of farm animals based on homology search.</title>
        <authorList>
            <person name="Zeman M."/>
            <person name="Kubasova T."/>
            <person name="Jahodarova E."/>
            <person name="Nykrynova M."/>
            <person name="Rychlik I."/>
        </authorList>
    </citation>
    <scope>NUCLEOTIDE SEQUENCE [LARGE SCALE GENOMIC DNA]</scope>
    <source>
        <strain evidence="3">161_Gplus</strain>
    </source>
</reference>
<evidence type="ECO:0000313" key="2">
    <source>
        <dbReference type="EMBL" id="MDM8266008.1"/>
    </source>
</evidence>
<keyword evidence="1" id="KW-0812">Transmembrane</keyword>
<evidence type="ECO:0000313" key="3">
    <source>
        <dbReference type="Proteomes" id="UP001529343"/>
    </source>
</evidence>
<feature type="transmembrane region" description="Helical" evidence="1">
    <location>
        <begin position="178"/>
        <end position="201"/>
    </location>
</feature>
<keyword evidence="1" id="KW-1133">Transmembrane helix</keyword>
<feature type="transmembrane region" description="Helical" evidence="1">
    <location>
        <begin position="117"/>
        <end position="142"/>
    </location>
</feature>
<gene>
    <name evidence="2" type="ORF">QUW44_02320</name>
</gene>
<organism evidence="2 3">
    <name type="scientific">Limosilactobacillus pontis</name>
    <dbReference type="NCBI Taxonomy" id="35787"/>
    <lineage>
        <taxon>Bacteria</taxon>
        <taxon>Bacillati</taxon>
        <taxon>Bacillota</taxon>
        <taxon>Bacilli</taxon>
        <taxon>Lactobacillales</taxon>
        <taxon>Lactobacillaceae</taxon>
        <taxon>Limosilactobacillus</taxon>
    </lineage>
</organism>
<accession>A0ABT7UWC8</accession>
<comment type="caution">
    <text evidence="2">The sequence shown here is derived from an EMBL/GenBank/DDBJ whole genome shotgun (WGS) entry which is preliminary data.</text>
</comment>
<dbReference type="Proteomes" id="UP001529343">
    <property type="component" value="Unassembled WGS sequence"/>
</dbReference>
<name>A0ABT7UWC8_9LACO</name>
<feature type="transmembrane region" description="Helical" evidence="1">
    <location>
        <begin position="36"/>
        <end position="67"/>
    </location>
</feature>
<keyword evidence="1" id="KW-0472">Membrane</keyword>
<dbReference type="Pfam" id="PF07907">
    <property type="entry name" value="YibE_F"/>
    <property type="match status" value="1"/>
</dbReference>
<protein>
    <submittedName>
        <fullName evidence="2">YibE/F family protein</fullName>
    </submittedName>
</protein>
<keyword evidence="3" id="KW-1185">Reference proteome</keyword>
<dbReference type="InterPro" id="IPR014564">
    <property type="entry name" value="UCP031503_TM"/>
</dbReference>
<proteinExistence type="predicted"/>
<feature type="transmembrane region" description="Helical" evidence="1">
    <location>
        <begin position="221"/>
        <end position="242"/>
    </location>
</feature>
<evidence type="ECO:0000256" key="1">
    <source>
        <dbReference type="SAM" id="Phobius"/>
    </source>
</evidence>
<dbReference type="EMBL" id="JAUDDW010000004">
    <property type="protein sequence ID" value="MDM8266008.1"/>
    <property type="molecule type" value="Genomic_DNA"/>
</dbReference>